<organism evidence="2 3">
    <name type="scientific">Lactiplantibacillus fabifermentans DSM 21115</name>
    <dbReference type="NCBI Taxonomy" id="1413187"/>
    <lineage>
        <taxon>Bacteria</taxon>
        <taxon>Bacillati</taxon>
        <taxon>Bacillota</taxon>
        <taxon>Bacilli</taxon>
        <taxon>Lactobacillales</taxon>
        <taxon>Lactobacillaceae</taxon>
        <taxon>Lactiplantibacillus</taxon>
    </lineage>
</organism>
<comment type="caution">
    <text evidence="2">The sequence shown here is derived from an EMBL/GenBank/DDBJ whole genome shotgun (WGS) entry which is preliminary data.</text>
</comment>
<dbReference type="InterPro" id="IPR000182">
    <property type="entry name" value="GNAT_dom"/>
</dbReference>
<dbReference type="GO" id="GO:0016747">
    <property type="term" value="F:acyltransferase activity, transferring groups other than amino-acyl groups"/>
    <property type="evidence" value="ECO:0007669"/>
    <property type="project" value="InterPro"/>
</dbReference>
<dbReference type="RefSeq" id="WP_024624265.1">
    <property type="nucleotide sequence ID" value="NZ_AYGX02000059.1"/>
</dbReference>
<sequence>MSQFEKYHPILTPHYTFDWLTKVRAMDVFHLCQQVDAGQPTMLTTADYINQTMREIFHDQQLVWAISDRQTDQFIGRAGFSPIDMTTKTATISVELLAKMVTPATLSELYQRLLTFGTDELHLTQLTVNLPVEDADSPTILSKLGFTAVTAQQYRYQV</sequence>
<dbReference type="SUPFAM" id="SSF55729">
    <property type="entry name" value="Acyl-CoA N-acyltransferases (Nat)"/>
    <property type="match status" value="1"/>
</dbReference>
<evidence type="ECO:0000259" key="1">
    <source>
        <dbReference type="Pfam" id="PF13302"/>
    </source>
</evidence>
<dbReference type="AlphaFoldDB" id="A0A0R2NQK0"/>
<proteinExistence type="predicted"/>
<accession>A0A0R2NQK0</accession>
<reference evidence="2 3" key="1">
    <citation type="journal article" date="2015" name="Genome Announc.">
        <title>Expanding the biotechnology potential of lactobacilli through comparative genomics of 213 strains and associated genera.</title>
        <authorList>
            <person name="Sun Z."/>
            <person name="Harris H.M."/>
            <person name="McCann A."/>
            <person name="Guo C."/>
            <person name="Argimon S."/>
            <person name="Zhang W."/>
            <person name="Yang X."/>
            <person name="Jeffery I.B."/>
            <person name="Cooney J.C."/>
            <person name="Kagawa T.F."/>
            <person name="Liu W."/>
            <person name="Song Y."/>
            <person name="Salvetti E."/>
            <person name="Wrobel A."/>
            <person name="Rasinkangas P."/>
            <person name="Parkhill J."/>
            <person name="Rea M.C."/>
            <person name="O'Sullivan O."/>
            <person name="Ritari J."/>
            <person name="Douillard F.P."/>
            <person name="Paul Ross R."/>
            <person name="Yang R."/>
            <person name="Briner A.E."/>
            <person name="Felis G.E."/>
            <person name="de Vos W.M."/>
            <person name="Barrangou R."/>
            <person name="Klaenhammer T.R."/>
            <person name="Caufield P.W."/>
            <person name="Cui Y."/>
            <person name="Zhang H."/>
            <person name="O'Toole P.W."/>
        </authorList>
    </citation>
    <scope>NUCLEOTIDE SEQUENCE [LARGE SCALE GENOMIC DNA]</scope>
    <source>
        <strain evidence="2 3">DSM 21115</strain>
    </source>
</reference>
<dbReference type="InterPro" id="IPR016181">
    <property type="entry name" value="Acyl_CoA_acyltransferase"/>
</dbReference>
<name>A0A0R2NQK0_9LACO</name>
<dbReference type="Gene3D" id="3.40.630.30">
    <property type="match status" value="1"/>
</dbReference>
<keyword evidence="3" id="KW-1185">Reference proteome</keyword>
<dbReference type="EMBL" id="AYGX02000059">
    <property type="protein sequence ID" value="KRO27967.1"/>
    <property type="molecule type" value="Genomic_DNA"/>
</dbReference>
<feature type="domain" description="N-acetyltransferase" evidence="1">
    <location>
        <begin position="39"/>
        <end position="147"/>
    </location>
</feature>
<dbReference type="Proteomes" id="UP000050920">
    <property type="component" value="Unassembled WGS sequence"/>
</dbReference>
<gene>
    <name evidence="2" type="ORF">DY78_GL002757</name>
</gene>
<evidence type="ECO:0000313" key="3">
    <source>
        <dbReference type="Proteomes" id="UP000050920"/>
    </source>
</evidence>
<protein>
    <recommendedName>
        <fullName evidence="1">N-acetyltransferase domain-containing protein</fullName>
    </recommendedName>
</protein>
<dbReference type="Pfam" id="PF13302">
    <property type="entry name" value="Acetyltransf_3"/>
    <property type="match status" value="1"/>
</dbReference>
<evidence type="ECO:0000313" key="2">
    <source>
        <dbReference type="EMBL" id="KRO27967.1"/>
    </source>
</evidence>